<reference evidence="2" key="1">
    <citation type="journal article" date="2019" name="Int. J. Syst. Evol. Microbiol.">
        <title>The Global Catalogue of Microorganisms (GCM) 10K type strain sequencing project: providing services to taxonomists for standard genome sequencing and annotation.</title>
        <authorList>
            <consortium name="The Broad Institute Genomics Platform"/>
            <consortium name="The Broad Institute Genome Sequencing Center for Infectious Disease"/>
            <person name="Wu L."/>
            <person name="Ma J."/>
        </authorList>
    </citation>
    <scope>NUCLEOTIDE SEQUENCE [LARGE SCALE GENOMIC DNA]</scope>
    <source>
        <strain evidence="2">KCTC 52277</strain>
    </source>
</reference>
<dbReference type="EMBL" id="JBHRTD010000006">
    <property type="protein sequence ID" value="MFC3137951.1"/>
    <property type="molecule type" value="Genomic_DNA"/>
</dbReference>
<proteinExistence type="predicted"/>
<gene>
    <name evidence="1" type="ORF">ACFOE0_07065</name>
</gene>
<dbReference type="SUPFAM" id="SSF53597">
    <property type="entry name" value="Dihydrofolate reductase-like"/>
    <property type="match status" value="1"/>
</dbReference>
<evidence type="ECO:0000313" key="2">
    <source>
        <dbReference type="Proteomes" id="UP001595621"/>
    </source>
</evidence>
<protein>
    <recommendedName>
        <fullName evidence="3">Dihydrofolate reductase</fullName>
    </recommendedName>
</protein>
<evidence type="ECO:0000313" key="1">
    <source>
        <dbReference type="EMBL" id="MFC3137951.1"/>
    </source>
</evidence>
<dbReference type="Proteomes" id="UP001595621">
    <property type="component" value="Unassembled WGS sequence"/>
</dbReference>
<dbReference type="RefSeq" id="WP_248934859.1">
    <property type="nucleotide sequence ID" value="NZ_JAKILF010000002.1"/>
</dbReference>
<evidence type="ECO:0008006" key="3">
    <source>
        <dbReference type="Google" id="ProtNLM"/>
    </source>
</evidence>
<organism evidence="1 2">
    <name type="scientific">Shewanella submarina</name>
    <dbReference type="NCBI Taxonomy" id="2016376"/>
    <lineage>
        <taxon>Bacteria</taxon>
        <taxon>Pseudomonadati</taxon>
        <taxon>Pseudomonadota</taxon>
        <taxon>Gammaproteobacteria</taxon>
        <taxon>Alteromonadales</taxon>
        <taxon>Shewanellaceae</taxon>
        <taxon>Shewanella</taxon>
    </lineage>
</organism>
<comment type="caution">
    <text evidence="1">The sequence shown here is derived from an EMBL/GenBank/DDBJ whole genome shotgun (WGS) entry which is preliminary data.</text>
</comment>
<name>A0ABV7GEQ5_9GAMM</name>
<sequence length="46" mass="4910">MTNIVYIATSLDGYIADSQGGLDWLHAIPNPDHDDLGWAGLSLSPV</sequence>
<dbReference type="Gene3D" id="3.40.430.10">
    <property type="entry name" value="Dihydrofolate Reductase, subunit A"/>
    <property type="match status" value="1"/>
</dbReference>
<keyword evidence="2" id="KW-1185">Reference proteome</keyword>
<accession>A0ABV7GEQ5</accession>
<dbReference type="InterPro" id="IPR024072">
    <property type="entry name" value="DHFR-like_dom_sf"/>
</dbReference>